<dbReference type="Pfam" id="PF00561">
    <property type="entry name" value="Abhydrolase_1"/>
    <property type="match status" value="1"/>
</dbReference>
<dbReference type="EMBL" id="JAJIRN010000010">
    <property type="protein sequence ID" value="MCV2370709.1"/>
    <property type="molecule type" value="Genomic_DNA"/>
</dbReference>
<dbReference type="PANTHER" id="PTHR43433">
    <property type="entry name" value="HYDROLASE, ALPHA/BETA FOLD FAMILY PROTEIN"/>
    <property type="match status" value="1"/>
</dbReference>
<dbReference type="SUPFAM" id="SSF53474">
    <property type="entry name" value="alpha/beta-Hydrolases"/>
    <property type="match status" value="1"/>
</dbReference>
<dbReference type="GO" id="GO:0016787">
    <property type="term" value="F:hydrolase activity"/>
    <property type="evidence" value="ECO:0007669"/>
    <property type="project" value="UniProtKB-KW"/>
</dbReference>
<dbReference type="PANTHER" id="PTHR43433:SF5">
    <property type="entry name" value="AB HYDROLASE-1 DOMAIN-CONTAINING PROTEIN"/>
    <property type="match status" value="1"/>
</dbReference>
<keyword evidence="3" id="KW-1185">Reference proteome</keyword>
<evidence type="ECO:0000313" key="3">
    <source>
        <dbReference type="Proteomes" id="UP001209701"/>
    </source>
</evidence>
<sequence>MQISANGLAIEIDDQGPANAEPLLMIMGLGMQLIAWPDGLVQRLLAEGFRVIRFDNRDAGLSQQFDHLGVPNIALASVQHLLHLPVRSPYSLADMARDALGVLDALGLQRAHICGASMGGMIAQQLALQAPERVKSLTLIMTSSGSRRLPGPAMRVRSALLSRPADPHDFAALAERNYKLFRLIGSPAYPAPEAELRQRIAASLRRSNRPQGVLRQLAAIAADNRRAGQLGRIKAPTLIQHGDQDPLIPVAAAHDLARRIPGAHLDIIKGMGHDLPEQLWPRFVAGIKSVAELGV</sequence>
<dbReference type="InterPro" id="IPR000073">
    <property type="entry name" value="AB_hydrolase_1"/>
</dbReference>
<comment type="caution">
    <text evidence="2">The sequence shown here is derived from an EMBL/GenBank/DDBJ whole genome shotgun (WGS) entry which is preliminary data.</text>
</comment>
<dbReference type="InterPro" id="IPR050471">
    <property type="entry name" value="AB_hydrolase"/>
</dbReference>
<feature type="domain" description="AB hydrolase-1" evidence="1">
    <location>
        <begin position="22"/>
        <end position="274"/>
    </location>
</feature>
<dbReference type="Proteomes" id="UP001209701">
    <property type="component" value="Unassembled WGS sequence"/>
</dbReference>
<organism evidence="2 3">
    <name type="scientific">Roseateles oligotrophus</name>
    <dbReference type="NCBI Taxonomy" id="1769250"/>
    <lineage>
        <taxon>Bacteria</taxon>
        <taxon>Pseudomonadati</taxon>
        <taxon>Pseudomonadota</taxon>
        <taxon>Betaproteobacteria</taxon>
        <taxon>Burkholderiales</taxon>
        <taxon>Sphaerotilaceae</taxon>
        <taxon>Roseateles</taxon>
    </lineage>
</organism>
<evidence type="ECO:0000313" key="2">
    <source>
        <dbReference type="EMBL" id="MCV2370709.1"/>
    </source>
</evidence>
<dbReference type="InterPro" id="IPR029058">
    <property type="entry name" value="AB_hydrolase_fold"/>
</dbReference>
<name>A0ABT2YKX9_9BURK</name>
<reference evidence="2 3" key="1">
    <citation type="submission" date="2021-11" db="EMBL/GenBank/DDBJ databases">
        <authorList>
            <person name="Liang Q."/>
            <person name="Mou H."/>
            <person name="Liu Z."/>
        </authorList>
    </citation>
    <scope>NUCLEOTIDE SEQUENCE [LARGE SCALE GENOMIC DNA]</scope>
    <source>
        <strain evidence="2 3">CHU3</strain>
    </source>
</reference>
<dbReference type="Gene3D" id="3.40.50.1820">
    <property type="entry name" value="alpha/beta hydrolase"/>
    <property type="match status" value="1"/>
</dbReference>
<accession>A0ABT2YKX9</accession>
<evidence type="ECO:0000259" key="1">
    <source>
        <dbReference type="Pfam" id="PF00561"/>
    </source>
</evidence>
<gene>
    <name evidence="2" type="ORF">LNV07_21700</name>
</gene>
<proteinExistence type="predicted"/>
<dbReference type="RefSeq" id="WP_263573298.1">
    <property type="nucleotide sequence ID" value="NZ_JAJIRN010000010.1"/>
</dbReference>
<keyword evidence="2" id="KW-0378">Hydrolase</keyword>
<protein>
    <submittedName>
        <fullName evidence="2">Alpha/beta fold hydrolase</fullName>
    </submittedName>
</protein>